<sequence length="162" mass="18579">MGISNARFRGRRFGRFLVPTLCGQECLARPRPQPNRCADVCCGSLFDCNCLPCDVSRRRDAINRLIREMRTWVTLARAGVFSSFPRFEAVKVFIIKRHFPRGIRCALDVPVKPKYRKRAPIPPYKIQRNNGVGWNRCALSAFVLRTALPHTVFHAHTTIAPW</sequence>
<name>A0A450RU14_9GAMM</name>
<accession>A0A450RU14</accession>
<proteinExistence type="predicted"/>
<dbReference type="EMBL" id="CAADEY010000001">
    <property type="protein sequence ID" value="VFJ42535.1"/>
    <property type="molecule type" value="Genomic_DNA"/>
</dbReference>
<organism evidence="1">
    <name type="scientific">Candidatus Kentrum sp. DK</name>
    <dbReference type="NCBI Taxonomy" id="2126562"/>
    <lineage>
        <taxon>Bacteria</taxon>
        <taxon>Pseudomonadati</taxon>
        <taxon>Pseudomonadota</taxon>
        <taxon>Gammaproteobacteria</taxon>
        <taxon>Candidatus Kentrum</taxon>
    </lineage>
</organism>
<evidence type="ECO:0000313" key="1">
    <source>
        <dbReference type="EMBL" id="VFJ42535.1"/>
    </source>
</evidence>
<reference evidence="1" key="1">
    <citation type="submission" date="2019-02" db="EMBL/GenBank/DDBJ databases">
        <authorList>
            <person name="Gruber-Vodicka R. H."/>
            <person name="Seah K. B. B."/>
        </authorList>
    </citation>
    <scope>NUCLEOTIDE SEQUENCE</scope>
    <source>
        <strain evidence="1">BECK_DK161</strain>
    </source>
</reference>
<protein>
    <submittedName>
        <fullName evidence="1">Uncharacterized protein</fullName>
    </submittedName>
</protein>
<dbReference type="AlphaFoldDB" id="A0A450RU14"/>
<gene>
    <name evidence="1" type="ORF">BECKDK2373C_GA0170839_100171</name>
</gene>